<keyword evidence="9" id="KW-1185">Reference proteome</keyword>
<evidence type="ECO:0000259" key="6">
    <source>
        <dbReference type="PROSITE" id="PS50893"/>
    </source>
</evidence>
<comment type="subcellular location">
    <subcellularLocation>
        <location evidence="1">Cell membrane</location>
        <topology evidence="1">Multi-pass membrane protein</topology>
    </subcellularLocation>
</comment>
<dbReference type="InterPro" id="IPR003439">
    <property type="entry name" value="ABC_transporter-like_ATP-bd"/>
</dbReference>
<feature type="transmembrane region" description="Helical" evidence="5">
    <location>
        <begin position="28"/>
        <end position="50"/>
    </location>
</feature>
<dbReference type="InterPro" id="IPR011527">
    <property type="entry name" value="ABC1_TM_dom"/>
</dbReference>
<dbReference type="InterPro" id="IPR039421">
    <property type="entry name" value="Type_1_exporter"/>
</dbReference>
<dbReference type="Proteomes" id="UP000319383">
    <property type="component" value="Chromosome"/>
</dbReference>
<name>A0A517ZJD6_9PLAN</name>
<dbReference type="PANTHER" id="PTHR43394">
    <property type="entry name" value="ATP-DEPENDENT PERMEASE MDL1, MITOCHONDRIAL"/>
    <property type="match status" value="1"/>
</dbReference>
<dbReference type="Pfam" id="PF00005">
    <property type="entry name" value="ABC_tran"/>
    <property type="match status" value="1"/>
</dbReference>
<accession>A0A517ZJD6</accession>
<feature type="transmembrane region" description="Helical" evidence="5">
    <location>
        <begin position="319"/>
        <end position="337"/>
    </location>
</feature>
<dbReference type="InterPro" id="IPR036640">
    <property type="entry name" value="ABC1_TM_sf"/>
</dbReference>
<gene>
    <name evidence="8" type="primary">hepA</name>
    <name evidence="8" type="ORF">Mal52_10060</name>
</gene>
<dbReference type="Gene3D" id="1.20.1560.10">
    <property type="entry name" value="ABC transporter type 1, transmembrane domain"/>
    <property type="match status" value="1"/>
</dbReference>
<keyword evidence="2 5" id="KW-0812">Transmembrane</keyword>
<dbReference type="GO" id="GO:0015421">
    <property type="term" value="F:ABC-type oligopeptide transporter activity"/>
    <property type="evidence" value="ECO:0007669"/>
    <property type="project" value="TreeGrafter"/>
</dbReference>
<dbReference type="SUPFAM" id="SSF52540">
    <property type="entry name" value="P-loop containing nucleoside triphosphate hydrolases"/>
    <property type="match status" value="1"/>
</dbReference>
<keyword evidence="4 5" id="KW-0472">Membrane</keyword>
<dbReference type="KEGG" id="sdyn:Mal52_10060"/>
<protein>
    <submittedName>
        <fullName evidence="8">Heterocyst differentiation ATP-binding protein HepA</fullName>
    </submittedName>
</protein>
<evidence type="ECO:0000256" key="4">
    <source>
        <dbReference type="ARBA" id="ARBA00023136"/>
    </source>
</evidence>
<dbReference type="PANTHER" id="PTHR43394:SF1">
    <property type="entry name" value="ATP-BINDING CASSETTE SUB-FAMILY B MEMBER 10, MITOCHONDRIAL"/>
    <property type="match status" value="1"/>
</dbReference>
<dbReference type="GO" id="GO:0005886">
    <property type="term" value="C:plasma membrane"/>
    <property type="evidence" value="ECO:0007669"/>
    <property type="project" value="UniProtKB-SubCell"/>
</dbReference>
<evidence type="ECO:0000313" key="8">
    <source>
        <dbReference type="EMBL" id="QDU42543.1"/>
    </source>
</evidence>
<sequence length="659" mass="73153">MIVITKNPHPLERLVSRKKLFQGQALRCLLWSAGGSIVLCLMLVFGWLLASVLVDDGQLELTAAEFKQLQAIASPYEIPVDPEVSDSVELADRGILPAVWRARTCVCGKVLAAAHGRIEALQRNSSAVTFLAVMIGLSGALCAMMYSRGRTCAMREAVGITTSQRRAVHRQTLRLAPSALPDHRNGELRTLFSSDMDQLQEGLYYWTLRWAREPVKLLLLAMLAIATGPIVAGSVMLLLLGSWLLIAWQKQQGRALRALGKSRAEEKLRLLAESLNTTRLVRGYGKEMEAFEDEQFQQHLAQLSQETTQWMRQDWVQRWGLTMLAAFVGGVVLMFVGNQILNPARAFSLPSAILLILAIGCMHVPLRNLWNLPRDVADGARVSARIENYLARTPHVGQAVGAKFLQPMAKSLIFDNVVFEGSDHELLLNGCSFQVKAGTQVAVVSMDPWEARTVAHLLPRFIEPKSGQILIDGEDVAWVTLDSLRAEAIMVSARDPFFTGTVLENIRCGDTHYSLQDVTDAAKLTHAHNFILKLPLGYETVIGEHGEQLDPGQVFRLGLARAILRDPALLIIEEPEESMDEGAKSLLDDAYSRIRPGRTIIYLPHRMATLRRADEIIVLHKGQVAAMGNHAALVKSSSIYAHWEYSNFNTFRHEVEAKT</sequence>
<keyword evidence="8" id="KW-0547">Nucleotide-binding</keyword>
<feature type="domain" description="ABC transmembrane type-1" evidence="7">
    <location>
        <begin position="130"/>
        <end position="378"/>
    </location>
</feature>
<dbReference type="Gene3D" id="3.40.50.300">
    <property type="entry name" value="P-loop containing nucleotide triphosphate hydrolases"/>
    <property type="match status" value="1"/>
</dbReference>
<dbReference type="SUPFAM" id="SSF90123">
    <property type="entry name" value="ABC transporter transmembrane region"/>
    <property type="match status" value="1"/>
</dbReference>
<evidence type="ECO:0000256" key="1">
    <source>
        <dbReference type="ARBA" id="ARBA00004651"/>
    </source>
</evidence>
<dbReference type="InterPro" id="IPR027417">
    <property type="entry name" value="P-loop_NTPase"/>
</dbReference>
<evidence type="ECO:0000313" key="9">
    <source>
        <dbReference type="Proteomes" id="UP000319383"/>
    </source>
</evidence>
<feature type="transmembrane region" description="Helical" evidence="5">
    <location>
        <begin position="217"/>
        <end position="246"/>
    </location>
</feature>
<dbReference type="AlphaFoldDB" id="A0A517ZJD6"/>
<dbReference type="EMBL" id="CP036276">
    <property type="protein sequence ID" value="QDU42543.1"/>
    <property type="molecule type" value="Genomic_DNA"/>
</dbReference>
<dbReference type="PROSITE" id="PS50893">
    <property type="entry name" value="ABC_TRANSPORTER_2"/>
    <property type="match status" value="1"/>
</dbReference>
<proteinExistence type="predicted"/>
<feature type="transmembrane region" description="Helical" evidence="5">
    <location>
        <begin position="349"/>
        <end position="366"/>
    </location>
</feature>
<feature type="transmembrane region" description="Helical" evidence="5">
    <location>
        <begin position="127"/>
        <end position="146"/>
    </location>
</feature>
<keyword evidence="8" id="KW-0067">ATP-binding</keyword>
<evidence type="ECO:0000256" key="3">
    <source>
        <dbReference type="ARBA" id="ARBA00022989"/>
    </source>
</evidence>
<feature type="domain" description="ABC transporter" evidence="6">
    <location>
        <begin position="412"/>
        <end position="646"/>
    </location>
</feature>
<evidence type="ECO:0000259" key="7">
    <source>
        <dbReference type="PROSITE" id="PS50929"/>
    </source>
</evidence>
<reference evidence="8 9" key="1">
    <citation type="submission" date="2019-02" db="EMBL/GenBank/DDBJ databases">
        <title>Deep-cultivation of Planctomycetes and their phenomic and genomic characterization uncovers novel biology.</title>
        <authorList>
            <person name="Wiegand S."/>
            <person name="Jogler M."/>
            <person name="Boedeker C."/>
            <person name="Pinto D."/>
            <person name="Vollmers J."/>
            <person name="Rivas-Marin E."/>
            <person name="Kohn T."/>
            <person name="Peeters S.H."/>
            <person name="Heuer A."/>
            <person name="Rast P."/>
            <person name="Oberbeckmann S."/>
            <person name="Bunk B."/>
            <person name="Jeske O."/>
            <person name="Meyerdierks A."/>
            <person name="Storesund J.E."/>
            <person name="Kallscheuer N."/>
            <person name="Luecker S."/>
            <person name="Lage O.M."/>
            <person name="Pohl T."/>
            <person name="Merkel B.J."/>
            <person name="Hornburger P."/>
            <person name="Mueller R.-W."/>
            <person name="Bruemmer F."/>
            <person name="Labrenz M."/>
            <person name="Spormann A.M."/>
            <person name="Op den Camp H."/>
            <person name="Overmann J."/>
            <person name="Amann R."/>
            <person name="Jetten M.S.M."/>
            <person name="Mascher T."/>
            <person name="Medema M.H."/>
            <person name="Devos D.P."/>
            <person name="Kaster A.-K."/>
            <person name="Ovreas L."/>
            <person name="Rohde M."/>
            <person name="Galperin M.Y."/>
            <person name="Jogler C."/>
        </authorList>
    </citation>
    <scope>NUCLEOTIDE SEQUENCE [LARGE SCALE GENOMIC DNA]</scope>
    <source>
        <strain evidence="8 9">Mal52</strain>
    </source>
</reference>
<dbReference type="GO" id="GO:0016887">
    <property type="term" value="F:ATP hydrolysis activity"/>
    <property type="evidence" value="ECO:0007669"/>
    <property type="project" value="InterPro"/>
</dbReference>
<dbReference type="Pfam" id="PF00664">
    <property type="entry name" value="ABC_membrane"/>
    <property type="match status" value="1"/>
</dbReference>
<dbReference type="GO" id="GO:0005524">
    <property type="term" value="F:ATP binding"/>
    <property type="evidence" value="ECO:0007669"/>
    <property type="project" value="UniProtKB-KW"/>
</dbReference>
<keyword evidence="3 5" id="KW-1133">Transmembrane helix</keyword>
<organism evidence="8 9">
    <name type="scientific">Symmachiella dynata</name>
    <dbReference type="NCBI Taxonomy" id="2527995"/>
    <lineage>
        <taxon>Bacteria</taxon>
        <taxon>Pseudomonadati</taxon>
        <taxon>Planctomycetota</taxon>
        <taxon>Planctomycetia</taxon>
        <taxon>Planctomycetales</taxon>
        <taxon>Planctomycetaceae</taxon>
        <taxon>Symmachiella</taxon>
    </lineage>
</organism>
<dbReference type="PROSITE" id="PS50929">
    <property type="entry name" value="ABC_TM1F"/>
    <property type="match status" value="1"/>
</dbReference>
<evidence type="ECO:0000256" key="5">
    <source>
        <dbReference type="SAM" id="Phobius"/>
    </source>
</evidence>
<evidence type="ECO:0000256" key="2">
    <source>
        <dbReference type="ARBA" id="ARBA00022692"/>
    </source>
</evidence>